<reference evidence="1" key="1">
    <citation type="submission" date="2018-05" db="EMBL/GenBank/DDBJ databases">
        <authorList>
            <person name="Lanie J.A."/>
            <person name="Ng W.-L."/>
            <person name="Kazmierczak K.M."/>
            <person name="Andrzejewski T.M."/>
            <person name="Davidsen T.M."/>
            <person name="Wayne K.J."/>
            <person name="Tettelin H."/>
            <person name="Glass J.I."/>
            <person name="Rusch D."/>
            <person name="Podicherti R."/>
            <person name="Tsui H.-C.T."/>
            <person name="Winkler M.E."/>
        </authorList>
    </citation>
    <scope>NUCLEOTIDE SEQUENCE</scope>
</reference>
<name>A0A382N3L7_9ZZZZ</name>
<organism evidence="1">
    <name type="scientific">marine metagenome</name>
    <dbReference type="NCBI Taxonomy" id="408172"/>
    <lineage>
        <taxon>unclassified sequences</taxon>
        <taxon>metagenomes</taxon>
        <taxon>ecological metagenomes</taxon>
    </lineage>
</organism>
<dbReference type="GO" id="GO:1900376">
    <property type="term" value="P:regulation of secondary metabolite biosynthetic process"/>
    <property type="evidence" value="ECO:0007669"/>
    <property type="project" value="TreeGrafter"/>
</dbReference>
<dbReference type="EMBL" id="UINC01097781">
    <property type="protein sequence ID" value="SVC55784.1"/>
    <property type="molecule type" value="Genomic_DNA"/>
</dbReference>
<dbReference type="SUPFAM" id="SSF46785">
    <property type="entry name" value="Winged helix' DNA-binding domain"/>
    <property type="match status" value="1"/>
</dbReference>
<dbReference type="PANTHER" id="PTHR33202">
    <property type="entry name" value="ZINC UPTAKE REGULATION PROTEIN"/>
    <property type="match status" value="1"/>
</dbReference>
<dbReference type="Gene3D" id="1.10.10.10">
    <property type="entry name" value="Winged helix-like DNA-binding domain superfamily/Winged helix DNA-binding domain"/>
    <property type="match status" value="1"/>
</dbReference>
<dbReference type="InterPro" id="IPR036390">
    <property type="entry name" value="WH_DNA-bd_sf"/>
</dbReference>
<accession>A0A382N3L7</accession>
<dbReference type="GO" id="GO:0045892">
    <property type="term" value="P:negative regulation of DNA-templated transcription"/>
    <property type="evidence" value="ECO:0007669"/>
    <property type="project" value="TreeGrafter"/>
</dbReference>
<evidence type="ECO:0000313" key="1">
    <source>
        <dbReference type="EMBL" id="SVC55784.1"/>
    </source>
</evidence>
<proteinExistence type="predicted"/>
<dbReference type="AlphaFoldDB" id="A0A382N3L7"/>
<dbReference type="InterPro" id="IPR002481">
    <property type="entry name" value="FUR"/>
</dbReference>
<dbReference type="Pfam" id="PF01475">
    <property type="entry name" value="FUR"/>
    <property type="match status" value="1"/>
</dbReference>
<protein>
    <submittedName>
        <fullName evidence="1">Uncharacterized protein</fullName>
    </submittedName>
</protein>
<dbReference type="InterPro" id="IPR036388">
    <property type="entry name" value="WH-like_DNA-bd_sf"/>
</dbReference>
<dbReference type="GO" id="GO:0000976">
    <property type="term" value="F:transcription cis-regulatory region binding"/>
    <property type="evidence" value="ECO:0007669"/>
    <property type="project" value="TreeGrafter"/>
</dbReference>
<gene>
    <name evidence="1" type="ORF">METZ01_LOCUS308638</name>
</gene>
<dbReference type="GO" id="GO:0008270">
    <property type="term" value="F:zinc ion binding"/>
    <property type="evidence" value="ECO:0007669"/>
    <property type="project" value="TreeGrafter"/>
</dbReference>
<sequence length="143" mass="16146">MNPKVNIQEWAREKIRSAGLRATPARIATLRVLHGSESPLTHAEVSDELQDLEIDKATVFRNLTDLVARNVIRRSALGDNVWRFEIIKESAHEPDSHPHFICIDCGSVSCMEDVELKRTSTSKSPLFERITEIVLRGHCNECA</sequence>
<dbReference type="GO" id="GO:0003700">
    <property type="term" value="F:DNA-binding transcription factor activity"/>
    <property type="evidence" value="ECO:0007669"/>
    <property type="project" value="InterPro"/>
</dbReference>
<dbReference type="PANTHER" id="PTHR33202:SF7">
    <property type="entry name" value="FERRIC UPTAKE REGULATION PROTEIN"/>
    <property type="match status" value="1"/>
</dbReference>